<name>A0A1U9YVZ0_9HYPH</name>
<sequence>MFVKSIMRRPVTTVGPAASVRAVAALMKECGIGAVVICEAEKVVGIVTDRDIVTRYLPNAVSDGPIAAIMTRDVATCRPEQTVREAAHRMGDLQIRRLVVVDDAGAVAGIMSLGDIANDADEELAGQTLGEVVETR</sequence>
<evidence type="ECO:0000259" key="3">
    <source>
        <dbReference type="PROSITE" id="PS51371"/>
    </source>
</evidence>
<keyword evidence="5" id="KW-1185">Reference proteome</keyword>
<dbReference type="SUPFAM" id="SSF54631">
    <property type="entry name" value="CBS-domain pair"/>
    <property type="match status" value="1"/>
</dbReference>
<reference evidence="4 5" key="1">
    <citation type="submission" date="2017-03" db="EMBL/GenBank/DDBJ databases">
        <title>Foreign affairs: Plasmid Transfer between Roseobacters and Rhizobia.</title>
        <authorList>
            <person name="Bartling P."/>
            <person name="Bunk B."/>
            <person name="Overmann J."/>
            <person name="Brinkmann H."/>
            <person name="Petersen J."/>
        </authorList>
    </citation>
    <scope>NUCLEOTIDE SEQUENCE [LARGE SCALE GENOMIC DNA]</scope>
    <source>
        <strain evidence="4 5">MACL11</strain>
    </source>
</reference>
<evidence type="ECO:0000256" key="1">
    <source>
        <dbReference type="ARBA" id="ARBA00023122"/>
    </source>
</evidence>
<dbReference type="InterPro" id="IPR051257">
    <property type="entry name" value="Diverse_CBS-Domain"/>
</dbReference>
<dbReference type="SMART" id="SM00116">
    <property type="entry name" value="CBS"/>
    <property type="match status" value="2"/>
</dbReference>
<dbReference type="Pfam" id="PF00571">
    <property type="entry name" value="CBS"/>
    <property type="match status" value="2"/>
</dbReference>
<dbReference type="KEGG" id="mmed:Mame_00230"/>
<evidence type="ECO:0000256" key="2">
    <source>
        <dbReference type="PROSITE-ProRule" id="PRU00703"/>
    </source>
</evidence>
<feature type="domain" description="CBS" evidence="3">
    <location>
        <begin position="7"/>
        <end position="64"/>
    </location>
</feature>
<evidence type="ECO:0000313" key="4">
    <source>
        <dbReference type="EMBL" id="AQZ49613.1"/>
    </source>
</evidence>
<dbReference type="eggNOG" id="COG0517">
    <property type="taxonomic scope" value="Bacteria"/>
</dbReference>
<dbReference type="AlphaFoldDB" id="A0A1U9YVZ0"/>
<dbReference type="Gene3D" id="3.10.580.10">
    <property type="entry name" value="CBS-domain"/>
    <property type="match status" value="1"/>
</dbReference>
<dbReference type="PANTHER" id="PTHR43080:SF2">
    <property type="entry name" value="CBS DOMAIN-CONTAINING PROTEIN"/>
    <property type="match status" value="1"/>
</dbReference>
<evidence type="ECO:0000313" key="5">
    <source>
        <dbReference type="Proteomes" id="UP000191135"/>
    </source>
</evidence>
<dbReference type="RefSeq" id="WP_018063335.1">
    <property type="nucleotide sequence ID" value="NZ_AQWH01000003.1"/>
</dbReference>
<dbReference type="EMBL" id="CP020330">
    <property type="protein sequence ID" value="AQZ49613.1"/>
    <property type="molecule type" value="Genomic_DNA"/>
</dbReference>
<keyword evidence="1 2" id="KW-0129">CBS domain</keyword>
<dbReference type="PANTHER" id="PTHR43080">
    <property type="entry name" value="CBS DOMAIN-CONTAINING PROTEIN CBSX3, MITOCHONDRIAL"/>
    <property type="match status" value="1"/>
</dbReference>
<proteinExistence type="predicted"/>
<dbReference type="Proteomes" id="UP000191135">
    <property type="component" value="Chromosome"/>
</dbReference>
<accession>A0A1U9YVZ0</accession>
<gene>
    <name evidence="4" type="primary">hrp1_1</name>
    <name evidence="4" type="ORF">Mame_00230</name>
</gene>
<protein>
    <submittedName>
        <fullName evidence="4">Hypoxic response protein 1</fullName>
    </submittedName>
</protein>
<organism evidence="4 5">
    <name type="scientific">Martelella mediterranea DSM 17316</name>
    <dbReference type="NCBI Taxonomy" id="1122214"/>
    <lineage>
        <taxon>Bacteria</taxon>
        <taxon>Pseudomonadati</taxon>
        <taxon>Pseudomonadota</taxon>
        <taxon>Alphaproteobacteria</taxon>
        <taxon>Hyphomicrobiales</taxon>
        <taxon>Aurantimonadaceae</taxon>
        <taxon>Martelella</taxon>
    </lineage>
</organism>
<dbReference type="InterPro" id="IPR046342">
    <property type="entry name" value="CBS_dom_sf"/>
</dbReference>
<feature type="domain" description="CBS" evidence="3">
    <location>
        <begin position="70"/>
        <end position="126"/>
    </location>
</feature>
<dbReference type="STRING" id="1122214.Mame_00230"/>
<dbReference type="InterPro" id="IPR000644">
    <property type="entry name" value="CBS_dom"/>
</dbReference>
<dbReference type="PROSITE" id="PS51371">
    <property type="entry name" value="CBS"/>
    <property type="match status" value="2"/>
</dbReference>
<dbReference type="OrthoDB" id="9802114at2"/>